<dbReference type="GO" id="GO:0016020">
    <property type="term" value="C:membrane"/>
    <property type="evidence" value="ECO:0007669"/>
    <property type="project" value="UniProtKB-SubCell"/>
</dbReference>
<evidence type="ECO:0000313" key="7">
    <source>
        <dbReference type="Proteomes" id="UP000007799"/>
    </source>
</evidence>
<reference evidence="6" key="1">
    <citation type="submission" date="2009-08" db="EMBL/GenBank/DDBJ databases">
        <title>Annotation of Salpingoeca rosetta.</title>
        <authorList>
            <consortium name="The Broad Institute Genome Sequencing Platform"/>
            <person name="Russ C."/>
            <person name="Cuomo C."/>
            <person name="Burger G."/>
            <person name="Gray M.W."/>
            <person name="Holland P.W.H."/>
            <person name="King N."/>
            <person name="Lang F.B.F."/>
            <person name="Roger A.J."/>
            <person name="Ruiz-Trillo I."/>
            <person name="Young S.K."/>
            <person name="Zeng Q."/>
            <person name="Gargeya S."/>
            <person name="Alvarado L."/>
            <person name="Berlin A."/>
            <person name="Chapman S.B."/>
            <person name="Chen Z."/>
            <person name="Freedman E."/>
            <person name="Gellesch M."/>
            <person name="Goldberg J."/>
            <person name="Griggs A."/>
            <person name="Gujja S."/>
            <person name="Heilman E."/>
            <person name="Heiman D."/>
            <person name="Howarth C."/>
            <person name="Mehta T."/>
            <person name="Neiman D."/>
            <person name="Pearson M."/>
            <person name="Roberts A."/>
            <person name="Saif S."/>
            <person name="Shea T."/>
            <person name="Shenoy N."/>
            <person name="Sisk P."/>
            <person name="Stolte C."/>
            <person name="Sykes S."/>
            <person name="White J."/>
            <person name="Yandava C."/>
            <person name="Haas B."/>
            <person name="Nusbaum C."/>
            <person name="Birren B."/>
        </authorList>
    </citation>
    <scope>NUCLEOTIDE SEQUENCE [LARGE SCALE GENOMIC DNA]</scope>
    <source>
        <strain evidence="6">ATCC 50818</strain>
    </source>
</reference>
<dbReference type="InParanoid" id="F2TZ73"/>
<feature type="transmembrane region" description="Helical" evidence="5">
    <location>
        <begin position="67"/>
        <end position="87"/>
    </location>
</feature>
<feature type="transmembrane region" description="Helical" evidence="5">
    <location>
        <begin position="120"/>
        <end position="144"/>
    </location>
</feature>
<name>F2TZ73_SALR5</name>
<dbReference type="KEGG" id="sre:PTSG_01873"/>
<proteinExistence type="predicted"/>
<evidence type="ECO:0000256" key="4">
    <source>
        <dbReference type="ARBA" id="ARBA00023136"/>
    </source>
</evidence>
<feature type="transmembrane region" description="Helical" evidence="5">
    <location>
        <begin position="94"/>
        <end position="114"/>
    </location>
</feature>
<dbReference type="Pfam" id="PF09801">
    <property type="entry name" value="SYS1"/>
    <property type="match status" value="1"/>
</dbReference>
<organism evidence="7">
    <name type="scientific">Salpingoeca rosetta (strain ATCC 50818 / BSB-021)</name>
    <dbReference type="NCBI Taxonomy" id="946362"/>
    <lineage>
        <taxon>Eukaryota</taxon>
        <taxon>Choanoflagellata</taxon>
        <taxon>Craspedida</taxon>
        <taxon>Salpingoecidae</taxon>
        <taxon>Salpingoeca</taxon>
    </lineage>
</organism>
<dbReference type="AlphaFoldDB" id="F2TZ73"/>
<dbReference type="RefSeq" id="XP_004997853.1">
    <property type="nucleotide sequence ID" value="XM_004997796.1"/>
</dbReference>
<evidence type="ECO:0000256" key="2">
    <source>
        <dbReference type="ARBA" id="ARBA00022692"/>
    </source>
</evidence>
<evidence type="ECO:0000256" key="1">
    <source>
        <dbReference type="ARBA" id="ARBA00004141"/>
    </source>
</evidence>
<dbReference type="InterPro" id="IPR019185">
    <property type="entry name" value="Integral_membrane_SYS1-rel"/>
</dbReference>
<dbReference type="EMBL" id="GL832957">
    <property type="protein sequence ID" value="EGD78897.1"/>
    <property type="molecule type" value="Genomic_DNA"/>
</dbReference>
<evidence type="ECO:0000256" key="3">
    <source>
        <dbReference type="ARBA" id="ARBA00022989"/>
    </source>
</evidence>
<sequence length="163" mass="17590">MGGGGGGAGTGEGDQPSTVALNLLCLSLAYYSLAYIFSGLIGPICDTGLEGTLPFELKHSFSDNRGLAAWVNVVVSMLAVSVIAPCIWPYHPRLWDYLASLAVLNFILSCIVTREAPDSYIWWVTMLTLVPVCLLVAYGMQVLLRKRFPPRTAVERVPPPSSS</sequence>
<keyword evidence="4 5" id="KW-0472">Membrane</keyword>
<evidence type="ECO:0000256" key="5">
    <source>
        <dbReference type="SAM" id="Phobius"/>
    </source>
</evidence>
<comment type="subcellular location">
    <subcellularLocation>
        <location evidence="1">Membrane</location>
        <topology evidence="1">Multi-pass membrane protein</topology>
    </subcellularLocation>
</comment>
<keyword evidence="3 5" id="KW-1133">Transmembrane helix</keyword>
<accession>F2TZ73</accession>
<gene>
    <name evidence="6" type="ORF">PTSG_01873</name>
</gene>
<keyword evidence="7" id="KW-1185">Reference proteome</keyword>
<dbReference type="Proteomes" id="UP000007799">
    <property type="component" value="Unassembled WGS sequence"/>
</dbReference>
<dbReference type="GeneID" id="16078446"/>
<protein>
    <submittedName>
        <fullName evidence="6">Uncharacterized protein</fullName>
    </submittedName>
</protein>
<keyword evidence="2 5" id="KW-0812">Transmembrane</keyword>
<evidence type="ECO:0000313" key="6">
    <source>
        <dbReference type="EMBL" id="EGD78897.1"/>
    </source>
</evidence>